<sequence length="73" mass="8352">MTERNIRPKFVVPKNQADKGLIDDFTVNGGLPDKIIEPIRDFLLDKRTGNIKLNIKDGEILGIHIEEIRVLRT</sequence>
<name>A0A0F9P8H1_9ZZZZ</name>
<dbReference type="AlphaFoldDB" id="A0A0F9P8H1"/>
<organism evidence="1">
    <name type="scientific">marine sediment metagenome</name>
    <dbReference type="NCBI Taxonomy" id="412755"/>
    <lineage>
        <taxon>unclassified sequences</taxon>
        <taxon>metagenomes</taxon>
        <taxon>ecological metagenomes</taxon>
    </lineage>
</organism>
<accession>A0A0F9P8H1</accession>
<protein>
    <submittedName>
        <fullName evidence="1">Uncharacterized protein</fullName>
    </submittedName>
</protein>
<proteinExistence type="predicted"/>
<comment type="caution">
    <text evidence="1">The sequence shown here is derived from an EMBL/GenBank/DDBJ whole genome shotgun (WGS) entry which is preliminary data.</text>
</comment>
<evidence type="ECO:0000313" key="1">
    <source>
        <dbReference type="EMBL" id="KKM97295.1"/>
    </source>
</evidence>
<reference evidence="1" key="1">
    <citation type="journal article" date="2015" name="Nature">
        <title>Complex archaea that bridge the gap between prokaryotes and eukaryotes.</title>
        <authorList>
            <person name="Spang A."/>
            <person name="Saw J.H."/>
            <person name="Jorgensen S.L."/>
            <person name="Zaremba-Niedzwiedzka K."/>
            <person name="Martijn J."/>
            <person name="Lind A.E."/>
            <person name="van Eijk R."/>
            <person name="Schleper C."/>
            <person name="Guy L."/>
            <person name="Ettema T.J."/>
        </authorList>
    </citation>
    <scope>NUCLEOTIDE SEQUENCE</scope>
</reference>
<gene>
    <name evidence="1" type="ORF">LCGC14_1169590</name>
</gene>
<dbReference type="EMBL" id="LAZR01005765">
    <property type="protein sequence ID" value="KKM97295.1"/>
    <property type="molecule type" value="Genomic_DNA"/>
</dbReference>